<protein>
    <submittedName>
        <fullName evidence="10">Histone H1-like</fullName>
    </submittedName>
</protein>
<reference evidence="9" key="1">
    <citation type="journal article" date="2014" name="Nat. Commun.">
        <title>The emerging biofuel crop Camelina sativa retains a highly undifferentiated hexaploid genome structure.</title>
        <authorList>
            <person name="Kagale S."/>
            <person name="Koh C."/>
            <person name="Nixon J."/>
            <person name="Bollina V."/>
            <person name="Clarke W.E."/>
            <person name="Tuteja R."/>
            <person name="Spillane C."/>
            <person name="Robinson S.J."/>
            <person name="Links M.G."/>
            <person name="Clarke C."/>
            <person name="Higgins E.E."/>
            <person name="Huebert T."/>
            <person name="Sharpe A.G."/>
            <person name="Parkin I.A."/>
        </authorList>
    </citation>
    <scope>NUCLEOTIDE SEQUENCE [LARGE SCALE GENOMIC DNA]</scope>
    <source>
        <strain evidence="9">cv. DH55</strain>
    </source>
</reference>
<evidence type="ECO:0000259" key="8">
    <source>
        <dbReference type="PROSITE" id="PS51504"/>
    </source>
</evidence>
<dbReference type="InterPro" id="IPR036390">
    <property type="entry name" value="WH_DNA-bd_sf"/>
</dbReference>
<evidence type="ECO:0000256" key="2">
    <source>
        <dbReference type="ARBA" id="ARBA00004286"/>
    </source>
</evidence>
<organism evidence="9 10">
    <name type="scientific">Camelina sativa</name>
    <name type="common">False flax</name>
    <name type="synonym">Myagrum sativum</name>
    <dbReference type="NCBI Taxonomy" id="90675"/>
    <lineage>
        <taxon>Eukaryota</taxon>
        <taxon>Viridiplantae</taxon>
        <taxon>Streptophyta</taxon>
        <taxon>Embryophyta</taxon>
        <taxon>Tracheophyta</taxon>
        <taxon>Spermatophyta</taxon>
        <taxon>Magnoliopsida</taxon>
        <taxon>eudicotyledons</taxon>
        <taxon>Gunneridae</taxon>
        <taxon>Pentapetalae</taxon>
        <taxon>rosids</taxon>
        <taxon>malvids</taxon>
        <taxon>Brassicales</taxon>
        <taxon>Brassicaceae</taxon>
        <taxon>Camelineae</taxon>
        <taxon>Camelina</taxon>
    </lineage>
</organism>
<reference evidence="10" key="2">
    <citation type="submission" date="2025-08" db="UniProtKB">
        <authorList>
            <consortium name="RefSeq"/>
        </authorList>
    </citation>
    <scope>IDENTIFICATION</scope>
    <source>
        <tissue evidence="10">Leaf</tissue>
    </source>
</reference>
<name>A0ABM0W9F5_CAMSA</name>
<dbReference type="SMART" id="SM00526">
    <property type="entry name" value="H15"/>
    <property type="match status" value="1"/>
</dbReference>
<evidence type="ECO:0000313" key="10">
    <source>
        <dbReference type="RefSeq" id="XP_010467609.1"/>
    </source>
</evidence>
<feature type="region of interest" description="Disordered" evidence="7">
    <location>
        <begin position="98"/>
        <end position="172"/>
    </location>
</feature>
<evidence type="ECO:0000256" key="4">
    <source>
        <dbReference type="ARBA" id="ARBA00023125"/>
    </source>
</evidence>
<dbReference type="Pfam" id="PF00538">
    <property type="entry name" value="Linker_histone"/>
    <property type="match status" value="1"/>
</dbReference>
<comment type="subcellular location">
    <subcellularLocation>
        <location evidence="2">Chromosome</location>
    </subcellularLocation>
    <subcellularLocation>
        <location evidence="1 6">Nucleus</location>
    </subcellularLocation>
</comment>
<keyword evidence="5 6" id="KW-0539">Nucleus</keyword>
<proteinExistence type="inferred from homology"/>
<dbReference type="Gene3D" id="1.10.10.10">
    <property type="entry name" value="Winged helix-like DNA-binding domain superfamily/Winged helix DNA-binding domain"/>
    <property type="match status" value="1"/>
</dbReference>
<dbReference type="PANTHER" id="PTHR11467:SF36">
    <property type="entry name" value="HISTONE 24-RELATED"/>
    <property type="match status" value="1"/>
</dbReference>
<dbReference type="InterPro" id="IPR005818">
    <property type="entry name" value="Histone_H1/H5_H15"/>
</dbReference>
<dbReference type="PANTHER" id="PTHR11467">
    <property type="entry name" value="HISTONE H1"/>
    <property type="match status" value="1"/>
</dbReference>
<keyword evidence="3 6" id="KW-0158">Chromosome</keyword>
<dbReference type="InterPro" id="IPR036388">
    <property type="entry name" value="WH-like_DNA-bd_sf"/>
</dbReference>
<feature type="compositionally biased region" description="Basic and acidic residues" evidence="7">
    <location>
        <begin position="105"/>
        <end position="120"/>
    </location>
</feature>
<sequence>MAEEKLKSTTTKKTPAEKKPPKPKTATHPPYFQMIKEALMALKEKNGSSPYAIAKKIEEKHKPSLPENFRKTLSLQLKNSVAKGKLVKIRASYKLVETTKMTTRQQDKKKKDLKQEEREKKKTTRTRSSSTRSKKTMSVNKQEKKRKAKKVRQPKSIKSSAGKKKVMKASAA</sequence>
<dbReference type="Proteomes" id="UP000694864">
    <property type="component" value="Chromosome 15"/>
</dbReference>
<dbReference type="GeneID" id="104747639"/>
<feature type="compositionally biased region" description="Basic residues" evidence="7">
    <location>
        <begin position="143"/>
        <end position="172"/>
    </location>
</feature>
<comment type="similarity">
    <text evidence="6">Belongs to the histone H1/H5 family.</text>
</comment>
<dbReference type="RefSeq" id="XP_010467609.1">
    <property type="nucleotide sequence ID" value="XM_010469307.2"/>
</dbReference>
<feature type="region of interest" description="Disordered" evidence="7">
    <location>
        <begin position="1"/>
        <end position="30"/>
    </location>
</feature>
<evidence type="ECO:0000256" key="6">
    <source>
        <dbReference type="RuleBase" id="RU003894"/>
    </source>
</evidence>
<accession>A0ABM0W9F5</accession>
<dbReference type="SUPFAM" id="SSF46785">
    <property type="entry name" value="Winged helix' DNA-binding domain"/>
    <property type="match status" value="1"/>
</dbReference>
<feature type="domain" description="H15" evidence="8">
    <location>
        <begin position="27"/>
        <end position="97"/>
    </location>
</feature>
<dbReference type="PROSITE" id="PS51504">
    <property type="entry name" value="H15"/>
    <property type="match status" value="1"/>
</dbReference>
<evidence type="ECO:0000256" key="7">
    <source>
        <dbReference type="SAM" id="MobiDB-lite"/>
    </source>
</evidence>
<dbReference type="CDD" id="cd00073">
    <property type="entry name" value="H15"/>
    <property type="match status" value="1"/>
</dbReference>
<evidence type="ECO:0000313" key="9">
    <source>
        <dbReference type="Proteomes" id="UP000694864"/>
    </source>
</evidence>
<keyword evidence="4 6" id="KW-0238">DNA-binding</keyword>
<evidence type="ECO:0000256" key="5">
    <source>
        <dbReference type="ARBA" id="ARBA00023242"/>
    </source>
</evidence>
<dbReference type="InterPro" id="IPR005819">
    <property type="entry name" value="H1/H5"/>
</dbReference>
<gene>
    <name evidence="10" type="primary">LOC104747639</name>
</gene>
<dbReference type="PRINTS" id="PR00624">
    <property type="entry name" value="HISTONEH5"/>
</dbReference>
<keyword evidence="9" id="KW-1185">Reference proteome</keyword>
<evidence type="ECO:0000256" key="1">
    <source>
        <dbReference type="ARBA" id="ARBA00004123"/>
    </source>
</evidence>
<evidence type="ECO:0000256" key="3">
    <source>
        <dbReference type="ARBA" id="ARBA00022454"/>
    </source>
</evidence>